<dbReference type="RefSeq" id="WP_161111133.1">
    <property type="nucleotide sequence ID" value="NZ_WWHY01000001.1"/>
</dbReference>
<dbReference type="PANTHER" id="PTHR30590">
    <property type="entry name" value="INNER MEMBRANE PROTEIN"/>
    <property type="match status" value="1"/>
</dbReference>
<dbReference type="InterPro" id="IPR052529">
    <property type="entry name" value="Bact_Transport_Assoc"/>
</dbReference>
<evidence type="ECO:0000256" key="2">
    <source>
        <dbReference type="SAM" id="Phobius"/>
    </source>
</evidence>
<dbReference type="InterPro" id="IPR007349">
    <property type="entry name" value="DUF418"/>
</dbReference>
<feature type="region of interest" description="Disordered" evidence="1">
    <location>
        <begin position="399"/>
        <end position="418"/>
    </location>
</feature>
<feature type="transmembrane region" description="Helical" evidence="2">
    <location>
        <begin position="35"/>
        <end position="54"/>
    </location>
</feature>
<dbReference type="AlphaFoldDB" id="A0A7K2ITQ0"/>
<sequence length="418" mass="45191">MNEAVRSPQDGDTTTHEGAVARPPARTERVAFLDVARALAMIGVVMMNVTAVAFTAEMVGERETGTLTSIVDGVLTLIMSGKARAMLMVLLGIGAVLAWRSATRRGGRPLVLMLRRYAVLGVLFGVPHLLVFSGDILTHYSITALFLAPLMPLLLRGSVARPLWTAVGLFAVAPLFEYGLDLGGADLGVLIVLVPQTLGFFCVGVWLARRPELDPDFAGRTRLIGRMIWSGLLMQVMGLVVLFGSDLLFPMRMDADGVPIMTPEGMPVIEPGAQMMTSLSGTFTGMGGALFYLGLVWWLVRRDGRVARALGALTPLGRMTLTVYLASTAVFLVLKPFEGQLPTLAHYALGVTYFVVMALVARWWLGRFRLGPLEWVWRSLVHLRPMPMRRRETGVAETEAVASAPSAGGTGTAAWNTP</sequence>
<feature type="transmembrane region" description="Helical" evidence="2">
    <location>
        <begin position="228"/>
        <end position="249"/>
    </location>
</feature>
<feature type="region of interest" description="Disordered" evidence="1">
    <location>
        <begin position="1"/>
        <end position="23"/>
    </location>
</feature>
<dbReference type="Pfam" id="PF04235">
    <property type="entry name" value="DUF418"/>
    <property type="match status" value="1"/>
</dbReference>
<feature type="transmembrane region" description="Helical" evidence="2">
    <location>
        <begin position="346"/>
        <end position="365"/>
    </location>
</feature>
<evidence type="ECO:0000256" key="1">
    <source>
        <dbReference type="SAM" id="MobiDB-lite"/>
    </source>
</evidence>
<dbReference type="PANTHER" id="PTHR30590:SF2">
    <property type="entry name" value="INNER MEMBRANE PROTEIN"/>
    <property type="match status" value="1"/>
</dbReference>
<feature type="transmembrane region" description="Helical" evidence="2">
    <location>
        <begin position="136"/>
        <end position="155"/>
    </location>
</feature>
<evidence type="ECO:0000313" key="5">
    <source>
        <dbReference type="Proteomes" id="UP000467124"/>
    </source>
</evidence>
<evidence type="ECO:0000259" key="3">
    <source>
        <dbReference type="Pfam" id="PF04235"/>
    </source>
</evidence>
<dbReference type="Proteomes" id="UP000467124">
    <property type="component" value="Unassembled WGS sequence"/>
</dbReference>
<feature type="transmembrane region" description="Helical" evidence="2">
    <location>
        <begin position="187"/>
        <end position="208"/>
    </location>
</feature>
<comment type="caution">
    <text evidence="4">The sequence shown here is derived from an EMBL/GenBank/DDBJ whole genome shotgun (WGS) entry which is preliminary data.</text>
</comment>
<reference evidence="4 5" key="1">
    <citation type="journal article" date="2019" name="Nat. Commun.">
        <title>The antimicrobial potential of Streptomyces from insect microbiomes.</title>
        <authorList>
            <person name="Chevrette M.G."/>
            <person name="Carlson C.M."/>
            <person name="Ortega H.E."/>
            <person name="Thomas C."/>
            <person name="Ananiev G.E."/>
            <person name="Barns K.J."/>
            <person name="Book A.J."/>
            <person name="Cagnazzo J."/>
            <person name="Carlos C."/>
            <person name="Flanigan W."/>
            <person name="Grubbs K.J."/>
            <person name="Horn H.A."/>
            <person name="Hoffmann F.M."/>
            <person name="Klassen J.L."/>
            <person name="Knack J.J."/>
            <person name="Lewin G.R."/>
            <person name="McDonald B.R."/>
            <person name="Muller L."/>
            <person name="Melo W.G.P."/>
            <person name="Pinto-Tomas A.A."/>
            <person name="Schmitz A."/>
            <person name="Wendt-Pienkowski E."/>
            <person name="Wildman S."/>
            <person name="Zhao M."/>
            <person name="Zhang F."/>
            <person name="Bugni T.S."/>
            <person name="Andes D.R."/>
            <person name="Pupo M.T."/>
            <person name="Currie C.R."/>
        </authorList>
    </citation>
    <scope>NUCLEOTIDE SEQUENCE [LARGE SCALE GENOMIC DNA]</scope>
    <source>
        <strain evidence="4 5">SID5840</strain>
    </source>
</reference>
<evidence type="ECO:0000313" key="4">
    <source>
        <dbReference type="EMBL" id="MYR33303.1"/>
    </source>
</evidence>
<protein>
    <submittedName>
        <fullName evidence="4">DUF418 domain-containing protein</fullName>
    </submittedName>
</protein>
<feature type="transmembrane region" description="Helical" evidence="2">
    <location>
        <begin position="74"/>
        <end position="98"/>
    </location>
</feature>
<feature type="domain" description="DUF418" evidence="3">
    <location>
        <begin position="271"/>
        <end position="382"/>
    </location>
</feature>
<feature type="transmembrane region" description="Helical" evidence="2">
    <location>
        <begin position="312"/>
        <end position="334"/>
    </location>
</feature>
<feature type="transmembrane region" description="Helical" evidence="2">
    <location>
        <begin position="110"/>
        <end position="130"/>
    </location>
</feature>
<organism evidence="4 5">
    <name type="scientific">Nocardiopsis alba</name>
    <dbReference type="NCBI Taxonomy" id="53437"/>
    <lineage>
        <taxon>Bacteria</taxon>
        <taxon>Bacillati</taxon>
        <taxon>Actinomycetota</taxon>
        <taxon>Actinomycetes</taxon>
        <taxon>Streptosporangiales</taxon>
        <taxon>Nocardiopsidaceae</taxon>
        <taxon>Nocardiopsis</taxon>
    </lineage>
</organism>
<proteinExistence type="predicted"/>
<gene>
    <name evidence="4" type="ORF">GTW20_13785</name>
</gene>
<dbReference type="EMBL" id="WWHY01000001">
    <property type="protein sequence ID" value="MYR33303.1"/>
    <property type="molecule type" value="Genomic_DNA"/>
</dbReference>
<keyword evidence="2" id="KW-0812">Transmembrane</keyword>
<feature type="transmembrane region" description="Helical" evidence="2">
    <location>
        <begin position="162"/>
        <end position="181"/>
    </location>
</feature>
<feature type="transmembrane region" description="Helical" evidence="2">
    <location>
        <begin position="279"/>
        <end position="300"/>
    </location>
</feature>
<name>A0A7K2ITQ0_9ACTN</name>
<keyword evidence="2" id="KW-0472">Membrane</keyword>
<accession>A0A7K2ITQ0</accession>
<keyword evidence="2" id="KW-1133">Transmembrane helix</keyword>